<dbReference type="PANTHER" id="PTHR10366:SF852">
    <property type="entry name" value="CINNAMOYL-COA REDUCTASE CAD2"/>
    <property type="match status" value="1"/>
</dbReference>
<sequence>MYLMELRRDFTSSKQIYWKKVPLILLLRDVNVFFILHLPSIKMLRTHRGSSVSIHVRSVLIDLLSIYLDEKQAELLDPSVNGTLNVLNLCAKDPSVKRVVLTSSIAAVAYNGRPRTPDVVVYETWFSDPQLCKQGQQWYLVSKILAEDAAWKFAKEKGIDLVVINPSMVIGPLLQPTLNTSAGVILKVINGAQAFPNLTFGWVDVKDVTKAHIQAYEIHSASGRYCMVGRVAHYSEVVRTLRELYPSLQLPEKCADDKPFVPTYQVSKERAKSLGIEFTPFEVSLKETVESLKEKGFVNF</sequence>
<evidence type="ECO:0000259" key="4">
    <source>
        <dbReference type="Pfam" id="PF07993"/>
    </source>
</evidence>
<evidence type="ECO:0000256" key="2">
    <source>
        <dbReference type="ARBA" id="ARBA00023002"/>
    </source>
</evidence>
<evidence type="ECO:0000256" key="3">
    <source>
        <dbReference type="ARBA" id="ARBA00023445"/>
    </source>
</evidence>
<name>A0A5N6R4H0_9ROSI</name>
<dbReference type="FunFam" id="3.40.50.720:FF:000085">
    <property type="entry name" value="Dihydroflavonol reductase"/>
    <property type="match status" value="1"/>
</dbReference>
<organism evidence="5 6">
    <name type="scientific">Carpinus fangiana</name>
    <dbReference type="NCBI Taxonomy" id="176857"/>
    <lineage>
        <taxon>Eukaryota</taxon>
        <taxon>Viridiplantae</taxon>
        <taxon>Streptophyta</taxon>
        <taxon>Embryophyta</taxon>
        <taxon>Tracheophyta</taxon>
        <taxon>Spermatophyta</taxon>
        <taxon>Magnoliopsida</taxon>
        <taxon>eudicotyledons</taxon>
        <taxon>Gunneridae</taxon>
        <taxon>Pentapetalae</taxon>
        <taxon>rosids</taxon>
        <taxon>fabids</taxon>
        <taxon>Fagales</taxon>
        <taxon>Betulaceae</taxon>
        <taxon>Carpinus</taxon>
    </lineage>
</organism>
<keyword evidence="1" id="KW-0521">NADP</keyword>
<dbReference type="Pfam" id="PF07993">
    <property type="entry name" value="NAD_binding_4"/>
    <property type="match status" value="1"/>
</dbReference>
<dbReference type="SUPFAM" id="SSF51735">
    <property type="entry name" value="NAD(P)-binding Rossmann-fold domains"/>
    <property type="match status" value="1"/>
</dbReference>
<dbReference type="GO" id="GO:0016616">
    <property type="term" value="F:oxidoreductase activity, acting on the CH-OH group of donors, NAD or NADP as acceptor"/>
    <property type="evidence" value="ECO:0007669"/>
    <property type="project" value="TreeGrafter"/>
</dbReference>
<comment type="similarity">
    <text evidence="3">Belongs to the NAD(P)-dependent epimerase/dehydratase family. Dihydroflavonol-4-reductase subfamily.</text>
</comment>
<dbReference type="InterPro" id="IPR013120">
    <property type="entry name" value="FAR_NAD-bd"/>
</dbReference>
<proteinExistence type="inferred from homology"/>
<dbReference type="AlphaFoldDB" id="A0A5N6R4H0"/>
<evidence type="ECO:0000313" key="6">
    <source>
        <dbReference type="Proteomes" id="UP000327013"/>
    </source>
</evidence>
<dbReference type="Gene3D" id="3.40.50.720">
    <property type="entry name" value="NAD(P)-binding Rossmann-like Domain"/>
    <property type="match status" value="1"/>
</dbReference>
<evidence type="ECO:0000256" key="1">
    <source>
        <dbReference type="ARBA" id="ARBA00022857"/>
    </source>
</evidence>
<feature type="domain" description="Thioester reductase (TE)" evidence="4">
    <location>
        <begin position="68"/>
        <end position="185"/>
    </location>
</feature>
<keyword evidence="6" id="KW-1185">Reference proteome</keyword>
<reference evidence="5 6" key="1">
    <citation type="submission" date="2019-06" db="EMBL/GenBank/DDBJ databases">
        <title>A chromosomal-level reference genome of Carpinus fangiana (Coryloideae, Betulaceae).</title>
        <authorList>
            <person name="Yang X."/>
            <person name="Wang Z."/>
            <person name="Zhang L."/>
            <person name="Hao G."/>
            <person name="Liu J."/>
            <person name="Yang Y."/>
        </authorList>
    </citation>
    <scope>NUCLEOTIDE SEQUENCE [LARGE SCALE GENOMIC DNA]</scope>
    <source>
        <strain evidence="5">Cfa_2016G</strain>
        <tissue evidence="5">Leaf</tissue>
    </source>
</reference>
<dbReference type="InterPro" id="IPR050425">
    <property type="entry name" value="NAD(P)_dehydrat-like"/>
</dbReference>
<evidence type="ECO:0000313" key="5">
    <source>
        <dbReference type="EMBL" id="KAE8023611.1"/>
    </source>
</evidence>
<gene>
    <name evidence="5" type="ORF">FH972_009286</name>
</gene>
<dbReference type="PANTHER" id="PTHR10366">
    <property type="entry name" value="NAD DEPENDENT EPIMERASE/DEHYDRATASE"/>
    <property type="match status" value="1"/>
</dbReference>
<dbReference type="OrthoDB" id="2735536at2759"/>
<dbReference type="InterPro" id="IPR036291">
    <property type="entry name" value="NAD(P)-bd_dom_sf"/>
</dbReference>
<protein>
    <recommendedName>
        <fullName evidence="4">Thioester reductase (TE) domain-containing protein</fullName>
    </recommendedName>
</protein>
<dbReference type="Proteomes" id="UP000327013">
    <property type="component" value="Chromosome 3"/>
</dbReference>
<dbReference type="EMBL" id="CM017323">
    <property type="protein sequence ID" value="KAE8023611.1"/>
    <property type="molecule type" value="Genomic_DNA"/>
</dbReference>
<accession>A0A5N6R4H0</accession>
<keyword evidence="2" id="KW-0560">Oxidoreductase</keyword>